<evidence type="ECO:0000256" key="4">
    <source>
        <dbReference type="ARBA" id="ARBA00022801"/>
    </source>
</evidence>
<feature type="compositionally biased region" description="Pro residues" evidence="7">
    <location>
        <begin position="115"/>
        <end position="125"/>
    </location>
</feature>
<dbReference type="GO" id="GO:0006508">
    <property type="term" value="P:proteolysis"/>
    <property type="evidence" value="ECO:0007669"/>
    <property type="project" value="UniProtKB-KW"/>
</dbReference>
<dbReference type="InterPro" id="IPR015500">
    <property type="entry name" value="Peptidase_S8_subtilisin-rel"/>
</dbReference>
<proteinExistence type="inferred from homology"/>
<evidence type="ECO:0000256" key="8">
    <source>
        <dbReference type="SAM" id="Phobius"/>
    </source>
</evidence>
<dbReference type="PRINTS" id="PR00723">
    <property type="entry name" value="SUBTILISIN"/>
</dbReference>
<dbReference type="Gene3D" id="3.40.50.200">
    <property type="entry name" value="Peptidase S8/S53 domain"/>
    <property type="match status" value="1"/>
</dbReference>
<keyword evidence="11" id="KW-1185">Reference proteome</keyword>
<evidence type="ECO:0000256" key="3">
    <source>
        <dbReference type="ARBA" id="ARBA00022729"/>
    </source>
</evidence>
<comment type="similarity">
    <text evidence="1 6">Belongs to the peptidase S8 family.</text>
</comment>
<dbReference type="InterPro" id="IPR036852">
    <property type="entry name" value="Peptidase_S8/S53_dom_sf"/>
</dbReference>
<dbReference type="EMBL" id="SZWE01000001">
    <property type="protein sequence ID" value="MRU16506.1"/>
    <property type="molecule type" value="Genomic_DNA"/>
</dbReference>
<keyword evidence="2 6" id="KW-0645">Protease</keyword>
<dbReference type="AlphaFoldDB" id="A0A844CZI9"/>
<dbReference type="Pfam" id="PF00082">
    <property type="entry name" value="Peptidase_S8"/>
    <property type="match status" value="1"/>
</dbReference>
<feature type="transmembrane region" description="Helical" evidence="8">
    <location>
        <begin position="80"/>
        <end position="98"/>
    </location>
</feature>
<keyword evidence="4 6" id="KW-0378">Hydrolase</keyword>
<comment type="caution">
    <text evidence="10">The sequence shown here is derived from an EMBL/GenBank/DDBJ whole genome shotgun (WGS) entry which is preliminary data.</text>
</comment>
<gene>
    <name evidence="10" type="ORF">FDP25_13770</name>
</gene>
<keyword evidence="3" id="KW-0732">Signal</keyword>
<feature type="active site" description="Charge relay system" evidence="6">
    <location>
        <position position="402"/>
    </location>
</feature>
<dbReference type="OrthoDB" id="5405281at2"/>
<evidence type="ECO:0000313" key="10">
    <source>
        <dbReference type="EMBL" id="MRU16506.1"/>
    </source>
</evidence>
<dbReference type="InterPro" id="IPR034061">
    <property type="entry name" value="Peptidases_S8_Autotransporter"/>
</dbReference>
<dbReference type="CDD" id="cd04848">
    <property type="entry name" value="Peptidases_S8_Autotransporter_serine_protease_like"/>
    <property type="match status" value="1"/>
</dbReference>
<keyword evidence="8" id="KW-0812">Transmembrane</keyword>
<name>A0A844CZI9_9RHOB</name>
<accession>A0A844CZI9</accession>
<evidence type="ECO:0000256" key="1">
    <source>
        <dbReference type="ARBA" id="ARBA00011073"/>
    </source>
</evidence>
<dbReference type="SUPFAM" id="SSF52743">
    <property type="entry name" value="Subtilisin-like"/>
    <property type="match status" value="1"/>
</dbReference>
<dbReference type="GO" id="GO:0004252">
    <property type="term" value="F:serine-type endopeptidase activity"/>
    <property type="evidence" value="ECO:0007669"/>
    <property type="project" value="UniProtKB-UniRule"/>
</dbReference>
<evidence type="ECO:0000256" key="6">
    <source>
        <dbReference type="PROSITE-ProRule" id="PRU01240"/>
    </source>
</evidence>
<feature type="region of interest" description="Disordered" evidence="7">
    <location>
        <begin position="113"/>
        <end position="134"/>
    </location>
</feature>
<dbReference type="PANTHER" id="PTHR43806">
    <property type="entry name" value="PEPTIDASE S8"/>
    <property type="match status" value="1"/>
</dbReference>
<evidence type="ECO:0000256" key="5">
    <source>
        <dbReference type="ARBA" id="ARBA00022825"/>
    </source>
</evidence>
<evidence type="ECO:0000313" key="11">
    <source>
        <dbReference type="Proteomes" id="UP000564704"/>
    </source>
</evidence>
<dbReference type="InterPro" id="IPR000209">
    <property type="entry name" value="Peptidase_S8/S53_dom"/>
</dbReference>
<keyword evidence="5 6" id="KW-0720">Serine protease</keyword>
<dbReference type="InterPro" id="IPR050131">
    <property type="entry name" value="Peptidase_S8_subtilisin-like"/>
</dbReference>
<feature type="domain" description="Peptidase S8/S53" evidence="9">
    <location>
        <begin position="165"/>
        <end position="450"/>
    </location>
</feature>
<organism evidence="10 11">
    <name type="scientific">Roseovarius bejariae</name>
    <dbReference type="NCBI Taxonomy" id="2576383"/>
    <lineage>
        <taxon>Bacteria</taxon>
        <taxon>Pseudomonadati</taxon>
        <taxon>Pseudomonadota</taxon>
        <taxon>Alphaproteobacteria</taxon>
        <taxon>Rhodobacterales</taxon>
        <taxon>Roseobacteraceae</taxon>
        <taxon>Roseovarius</taxon>
    </lineage>
</organism>
<keyword evidence="8" id="KW-1133">Transmembrane helix</keyword>
<dbReference type="PROSITE" id="PS51892">
    <property type="entry name" value="SUBTILASE"/>
    <property type="match status" value="1"/>
</dbReference>
<sequence length="801" mass="83285">MGLSDAALLMRPRRKAPTPPVSLTLTLLRGFPMTRRGMLSLTTALSLAFSPVAGHAQDRQFSYAANEAASSVSAGGGINIGLFLGGLVIAGGLAATMIDYTMFGYDKEGVSYDPTPLPGPRPGPGPRSIDPRPRASYETNEYHRNWGLDSMNAAARYADGGTGLGSLIAVFDSGADVNHVDLAANIDDSLSHTYYEAPNNDISDVFDDSGHGTYMAHIIAGAKNDVGSHGVAFDADLMILQGIAHQGKRRVQLHGSLAHATRSAISAGAQAINHSWIFFDEEKRTRTIDRYSSRSHLEGFFGSDVMDAFDTAVENDLVMVFATGNDGLAQPSNTAGMAVLFPEMGNHVLGVTAIDRNDQIASSANRCGDARNFCLAAPGVGIYAAHADEQRNGIFSGTSGTSPAAAHVSGAVGVMASNFPELTGAEITTILRDTARDLGAAGVDSVYGHGALDLENAVMPQGEITLQTTSTLGEREIAASDSHVSAPGVMAAALSQSFGDTSVMVTDGYDRGYTASLGAFVGSGFDSARSLDRMDAFVQGHDSASQIRGNDTTLAFSMSSGAALPDDPYAGLFETAGSVSMAADLGATRVTVASAFAGRDSAMDGYYASLGAAHDFGGVMLETRFGLTRERDSFLGTQVSGAFGGIDSQTTFASLGGQIDIGAGAALSATATLGETSFDGSNLLRKGSGIGTQSIRLGYEARDIIAAYDSFAFAASREMSLTGGEMTVALPTALGAAEGSTRSSDVTVETQSIAMEQVSAPLDLEMRYTRQVGLGRFALGANWRPDVSGHEVVSVGYTVRF</sequence>
<reference evidence="10 11" key="1">
    <citation type="submission" date="2019-05" db="EMBL/GenBank/DDBJ databases">
        <title>Roseovarius bejariae sp. nov., a moderately halophylic bacterium isolated from a saline soil in Rambla Salada (Murcia).</title>
        <authorList>
            <person name="Castro D.J."/>
            <person name="Gomez-Altuve A."/>
            <person name="Reina J.C."/>
            <person name="Rodriguez M."/>
            <person name="Sampedro I."/>
            <person name="Llamas I."/>
            <person name="Martinez-Checa F."/>
        </authorList>
    </citation>
    <scope>NUCLEOTIDE SEQUENCE [LARGE SCALE GENOMIC DNA]</scope>
    <source>
        <strain evidence="10 11">A21</strain>
    </source>
</reference>
<evidence type="ECO:0000256" key="7">
    <source>
        <dbReference type="SAM" id="MobiDB-lite"/>
    </source>
</evidence>
<dbReference type="Proteomes" id="UP000564704">
    <property type="component" value="Unassembled WGS sequence"/>
</dbReference>
<evidence type="ECO:0000256" key="2">
    <source>
        <dbReference type="ARBA" id="ARBA00022670"/>
    </source>
</evidence>
<feature type="active site" description="Charge relay system" evidence="6">
    <location>
        <position position="211"/>
    </location>
</feature>
<protein>
    <recommendedName>
        <fullName evidence="9">Peptidase S8/S53 domain-containing protein</fullName>
    </recommendedName>
</protein>
<keyword evidence="8" id="KW-0472">Membrane</keyword>
<feature type="active site" description="Charge relay system" evidence="6">
    <location>
        <position position="172"/>
    </location>
</feature>
<dbReference type="PANTHER" id="PTHR43806:SF11">
    <property type="entry name" value="CEREVISIN-RELATED"/>
    <property type="match status" value="1"/>
</dbReference>
<evidence type="ECO:0000259" key="9">
    <source>
        <dbReference type="Pfam" id="PF00082"/>
    </source>
</evidence>